<evidence type="ECO:0000313" key="2">
    <source>
        <dbReference type="Proteomes" id="UP000593571"/>
    </source>
</evidence>
<organism evidence="1 2">
    <name type="scientific">Rousettus aegyptiacus</name>
    <name type="common">Egyptian fruit bat</name>
    <name type="synonym">Pteropus aegyptiacus</name>
    <dbReference type="NCBI Taxonomy" id="9407"/>
    <lineage>
        <taxon>Eukaryota</taxon>
        <taxon>Metazoa</taxon>
        <taxon>Chordata</taxon>
        <taxon>Craniata</taxon>
        <taxon>Vertebrata</taxon>
        <taxon>Euteleostomi</taxon>
        <taxon>Mammalia</taxon>
        <taxon>Eutheria</taxon>
        <taxon>Laurasiatheria</taxon>
        <taxon>Chiroptera</taxon>
        <taxon>Yinpterochiroptera</taxon>
        <taxon>Pteropodoidea</taxon>
        <taxon>Pteropodidae</taxon>
        <taxon>Rousettinae</taxon>
        <taxon>Rousettus</taxon>
    </lineage>
</organism>
<dbReference type="AlphaFoldDB" id="A0A7J8FIK6"/>
<name>A0A7J8FIK6_ROUAE</name>
<keyword evidence="2" id="KW-1185">Reference proteome</keyword>
<evidence type="ECO:0000313" key="1">
    <source>
        <dbReference type="EMBL" id="KAF6447506.1"/>
    </source>
</evidence>
<reference evidence="1 2" key="1">
    <citation type="journal article" date="2020" name="Nature">
        <title>Six reference-quality genomes reveal evolution of bat adaptations.</title>
        <authorList>
            <person name="Jebb D."/>
            <person name="Huang Z."/>
            <person name="Pippel M."/>
            <person name="Hughes G.M."/>
            <person name="Lavrichenko K."/>
            <person name="Devanna P."/>
            <person name="Winkler S."/>
            <person name="Jermiin L.S."/>
            <person name="Skirmuntt E.C."/>
            <person name="Katzourakis A."/>
            <person name="Burkitt-Gray L."/>
            <person name="Ray D.A."/>
            <person name="Sullivan K.A.M."/>
            <person name="Roscito J.G."/>
            <person name="Kirilenko B.M."/>
            <person name="Davalos L.M."/>
            <person name="Corthals A.P."/>
            <person name="Power M.L."/>
            <person name="Jones G."/>
            <person name="Ransome R.D."/>
            <person name="Dechmann D.K.N."/>
            <person name="Locatelli A.G."/>
            <person name="Puechmaille S.J."/>
            <person name="Fedrigo O."/>
            <person name="Jarvis E.D."/>
            <person name="Hiller M."/>
            <person name="Vernes S.C."/>
            <person name="Myers E.W."/>
            <person name="Teeling E.C."/>
        </authorList>
    </citation>
    <scope>NUCLEOTIDE SEQUENCE [LARGE SCALE GENOMIC DNA]</scope>
    <source>
        <strain evidence="1">MRouAeg1</strain>
        <tissue evidence="1">Muscle</tissue>
    </source>
</reference>
<accession>A0A7J8FIK6</accession>
<sequence>MPRVWLLGLYSSASLSFHDPWEPLLRASSSFRLNRLSGRPEPQPPSSALGAPSRLFGIRLHRLPSPCPLSPGRQGSGRPWRCPFRTRHPPNLGWTPLRRALPPASPSPLRSCNLKAQLSTSGDFSLLSSL</sequence>
<dbReference type="EMBL" id="JACASE010000007">
    <property type="protein sequence ID" value="KAF6447506.1"/>
    <property type="molecule type" value="Genomic_DNA"/>
</dbReference>
<proteinExistence type="predicted"/>
<protein>
    <submittedName>
        <fullName evidence="1">Uncharacterized protein</fullName>
    </submittedName>
</protein>
<dbReference type="Proteomes" id="UP000593571">
    <property type="component" value="Unassembled WGS sequence"/>
</dbReference>
<comment type="caution">
    <text evidence="1">The sequence shown here is derived from an EMBL/GenBank/DDBJ whole genome shotgun (WGS) entry which is preliminary data.</text>
</comment>
<gene>
    <name evidence="1" type="ORF">HJG63_011948</name>
</gene>